<dbReference type="Pfam" id="PF13289">
    <property type="entry name" value="SIR2_2"/>
    <property type="match status" value="1"/>
</dbReference>
<name>A0A556QRI2_9BACT</name>
<organism evidence="1 2">
    <name type="scientific">Rariglobus hedericola</name>
    <dbReference type="NCBI Taxonomy" id="2597822"/>
    <lineage>
        <taxon>Bacteria</taxon>
        <taxon>Pseudomonadati</taxon>
        <taxon>Verrucomicrobiota</taxon>
        <taxon>Opitutia</taxon>
        <taxon>Opitutales</taxon>
        <taxon>Opitutaceae</taxon>
        <taxon>Rariglobus</taxon>
    </lineage>
</organism>
<dbReference type="RefSeq" id="WP_144229575.1">
    <property type="nucleotide sequence ID" value="NZ_CBCRVV010000018.1"/>
</dbReference>
<evidence type="ECO:0000313" key="1">
    <source>
        <dbReference type="EMBL" id="TSJ79232.1"/>
    </source>
</evidence>
<dbReference type="OrthoDB" id="2077946at2"/>
<dbReference type="EMBL" id="VMBG01000001">
    <property type="protein sequence ID" value="TSJ79232.1"/>
    <property type="molecule type" value="Genomic_DNA"/>
</dbReference>
<gene>
    <name evidence="1" type="ORF">FPL22_08050</name>
</gene>
<sequence length="300" mass="34106">MNEMNERAAAELTKLLDKSPILFVGAGLTIPPYWIWSRLIHEIAVLMGLPSPTETDPLLASQSLYNTNPTAFDQAVIQLFQPRPSECRDALLHIVNIGFKSILTTNFDRTIEEAFAYTNQEPPQILAYPRLLPTLCEAGTVHYIHGRVPDEKESGTGIILHRESYQKSYHDEPRNIPTYLFQVLLSNNVIFTGYSLSPHEPLNHIFTAIKKFSNEPSNQKLASRFPPKTRTILLPFEANNQESKQRLEGLGIDIIEYDKLDENYTGLDLVWRDVFMKSKRSSKTKSALAYDPFSNMPNLP</sequence>
<proteinExistence type="predicted"/>
<accession>A0A556QRI2</accession>
<keyword evidence="2" id="KW-1185">Reference proteome</keyword>
<reference evidence="1 2" key="1">
    <citation type="submission" date="2019-07" db="EMBL/GenBank/DDBJ databases">
        <title>Description of 53C-WASEF.</title>
        <authorList>
            <person name="Pitt A."/>
            <person name="Hahn M.W."/>
        </authorList>
    </citation>
    <scope>NUCLEOTIDE SEQUENCE [LARGE SCALE GENOMIC DNA]</scope>
    <source>
        <strain evidence="1 2">53C-WASEF</strain>
    </source>
</reference>
<comment type="caution">
    <text evidence="1">The sequence shown here is derived from an EMBL/GenBank/DDBJ whole genome shotgun (WGS) entry which is preliminary data.</text>
</comment>
<protein>
    <submittedName>
        <fullName evidence="1">Uncharacterized protein</fullName>
    </submittedName>
</protein>
<dbReference type="Proteomes" id="UP000315648">
    <property type="component" value="Unassembled WGS sequence"/>
</dbReference>
<evidence type="ECO:0000313" key="2">
    <source>
        <dbReference type="Proteomes" id="UP000315648"/>
    </source>
</evidence>
<dbReference type="AlphaFoldDB" id="A0A556QRI2"/>